<name>A0A3E1NUG4_9BACT</name>
<dbReference type="AlphaFoldDB" id="A0A3E1NUG4"/>
<dbReference type="Proteomes" id="UP000261174">
    <property type="component" value="Unassembled WGS sequence"/>
</dbReference>
<organism evidence="1 2">
    <name type="scientific">Chitinophaga silvisoli</name>
    <dbReference type="NCBI Taxonomy" id="2291814"/>
    <lineage>
        <taxon>Bacteria</taxon>
        <taxon>Pseudomonadati</taxon>
        <taxon>Bacteroidota</taxon>
        <taxon>Chitinophagia</taxon>
        <taxon>Chitinophagales</taxon>
        <taxon>Chitinophagaceae</taxon>
        <taxon>Chitinophaga</taxon>
    </lineage>
</organism>
<sequence>MNNNADMLLNNFDVAACDSVNLMYTEFLFSIQHVDRMKHENTVHLWSNKYMDRLKQRLEGTAQEYISGNRDIRTIDWFQKKLMYMIRLHLQEFSQMIRYV</sequence>
<dbReference type="EMBL" id="QTJV01000013">
    <property type="protein sequence ID" value="RFM31585.1"/>
    <property type="molecule type" value="Genomic_DNA"/>
</dbReference>
<evidence type="ECO:0000313" key="2">
    <source>
        <dbReference type="Proteomes" id="UP000261174"/>
    </source>
</evidence>
<accession>A0A3E1NUG4</accession>
<reference evidence="1 2" key="1">
    <citation type="submission" date="2018-08" db="EMBL/GenBank/DDBJ databases">
        <title>Chitinophaga sp. K20C18050901, a novel bacterium isolated from forest soil.</title>
        <authorList>
            <person name="Wang C."/>
        </authorList>
    </citation>
    <scope>NUCLEOTIDE SEQUENCE [LARGE SCALE GENOMIC DNA]</scope>
    <source>
        <strain evidence="1 2">K20C18050901</strain>
    </source>
</reference>
<evidence type="ECO:0000313" key="1">
    <source>
        <dbReference type="EMBL" id="RFM31585.1"/>
    </source>
</evidence>
<proteinExistence type="predicted"/>
<comment type="caution">
    <text evidence="1">The sequence shown here is derived from an EMBL/GenBank/DDBJ whole genome shotgun (WGS) entry which is preliminary data.</text>
</comment>
<keyword evidence="2" id="KW-1185">Reference proteome</keyword>
<gene>
    <name evidence="1" type="ORF">DXN04_28125</name>
</gene>
<dbReference type="OrthoDB" id="674569at2"/>
<protein>
    <submittedName>
        <fullName evidence="1">Uncharacterized protein</fullName>
    </submittedName>
</protein>
<dbReference type="RefSeq" id="WP_116856740.1">
    <property type="nucleotide sequence ID" value="NZ_QTJV01000013.1"/>
</dbReference>